<dbReference type="GO" id="GO:0000703">
    <property type="term" value="F:oxidized pyrimidine nucleobase lesion DNA N-glycosylase activity"/>
    <property type="evidence" value="ECO:0007669"/>
    <property type="project" value="UniProtKB-UniRule"/>
</dbReference>
<feature type="region of interest" description="Disordered" evidence="9">
    <location>
        <begin position="25"/>
        <end position="59"/>
    </location>
</feature>
<evidence type="ECO:0000256" key="7">
    <source>
        <dbReference type="ARBA" id="ARBA00044632"/>
    </source>
</evidence>
<dbReference type="Gene3D" id="1.10.340.30">
    <property type="entry name" value="Hypothetical protein, domain 2"/>
    <property type="match status" value="1"/>
</dbReference>
<dbReference type="PANTHER" id="PTHR43286:SF1">
    <property type="entry name" value="ENDONUCLEASE III-LIKE PROTEIN 1"/>
    <property type="match status" value="1"/>
</dbReference>
<evidence type="ECO:0000256" key="2">
    <source>
        <dbReference type="ARBA" id="ARBA00022763"/>
    </source>
</evidence>
<dbReference type="EC" id="3.2.2.-" evidence="8"/>
<dbReference type="GO" id="GO:0005739">
    <property type="term" value="C:mitochondrion"/>
    <property type="evidence" value="ECO:0007669"/>
    <property type="project" value="UniProtKB-SubCell"/>
</dbReference>
<dbReference type="GO" id="GO:0003677">
    <property type="term" value="F:DNA binding"/>
    <property type="evidence" value="ECO:0007669"/>
    <property type="project" value="UniProtKB-UniRule"/>
</dbReference>
<evidence type="ECO:0000256" key="3">
    <source>
        <dbReference type="ARBA" id="ARBA00022801"/>
    </source>
</evidence>
<reference evidence="11 12" key="1">
    <citation type="submission" date="2017-06" db="EMBL/GenBank/DDBJ databases">
        <title>Global population genomics of the pathogenic fungus Cryptococcus neoformans var. grubii.</title>
        <authorList>
            <person name="Cuomo C."/>
            <person name="Litvintseva A."/>
            <person name="Chen Y."/>
            <person name="Young S."/>
            <person name="Zeng Q."/>
            <person name="Chapman S."/>
            <person name="Gujja S."/>
            <person name="Saif S."/>
            <person name="Birren B."/>
        </authorList>
    </citation>
    <scope>NUCLEOTIDE SEQUENCE [LARGE SCALE GENOMIC DNA]</scope>
    <source>
        <strain evidence="11 12">Tu259-1</strain>
    </source>
</reference>
<comment type="function">
    <text evidence="8">Bifunctional DNA N-glycosylase with associated apurinic/apyrimidinic (AP) lyase function that catalyzes the first step in base excision repair (BER), the primary repair pathway for the repair of oxidative DNA damage. The DNA N-glycosylase activity releases the damaged DNA base from DNA by cleaving the N-glycosidic bond, leaving an AP site. The AP lyase activity cleaves the phosphodiester bond 3' to the AP site by a beta-elimination. Primarily recognizes and repairs oxidative base damage of pyrimidines.</text>
</comment>
<keyword evidence="4 8" id="KW-0234">DNA repair</keyword>
<dbReference type="InterPro" id="IPR023170">
    <property type="entry name" value="HhH_base_excis_C"/>
</dbReference>
<sequence>MSRRPNLRSTTSALNQRVAIIPTDAVKAEQPSSKLTYTSLRRPTRSSATVEEPAPPVKNSKLDIAKYEYKDRIPSPRKRPRINDVAKEEEVGTKTSPVKSPAKKPLPQVSLAKPHAAPAKWEEQYRLIEKMRRGIVAPVDEMGCERPRTNTEGDPKTFRFHILISLMLSSQTKDAVTSAAVTALHSSLPGGLSAASLAAAPLETIQECINKVGFWRRKAEYIQEAAKTLLEQEGDEKGDVPKTVEGLCKLKGVGPKMAFLALQCAWDINAGIGVDVHVHRITNRLKWHRPPTSTPEQTRLNLQSWLPPHLHKPINPLMVGFGQVICLPVGPRCDICLLGQKEICPSRVKGTTAKGRKEVVYSFEEEEDVVAMGQWRWGQAKGVKNEAKVEIGYEEGLEKIKDEEPENSVEVEQMIGEPGMRRPDEVLEILDQVDGPTDIDAQPIIKTENVYW</sequence>
<evidence type="ECO:0000256" key="4">
    <source>
        <dbReference type="ARBA" id="ARBA00023204"/>
    </source>
</evidence>
<comment type="catalytic activity">
    <reaction evidence="7 8">
        <text>2'-deoxyribonucleotide-(2'-deoxyribose 5'-phosphate)-2'-deoxyribonucleotide-DNA = a 3'-end 2'-deoxyribonucleotide-(2,3-dehydro-2,3-deoxyribose 5'-phosphate)-DNA + a 5'-end 5'-phospho-2'-deoxyribonucleoside-DNA + H(+)</text>
        <dbReference type="Rhea" id="RHEA:66592"/>
        <dbReference type="Rhea" id="RHEA-COMP:13180"/>
        <dbReference type="Rhea" id="RHEA-COMP:16897"/>
        <dbReference type="Rhea" id="RHEA-COMP:17067"/>
        <dbReference type="ChEBI" id="CHEBI:15378"/>
        <dbReference type="ChEBI" id="CHEBI:136412"/>
        <dbReference type="ChEBI" id="CHEBI:157695"/>
        <dbReference type="ChEBI" id="CHEBI:167181"/>
        <dbReference type="EC" id="4.2.99.18"/>
    </reaction>
</comment>
<dbReference type="Proteomes" id="UP000199727">
    <property type="component" value="Unassembled WGS sequence"/>
</dbReference>
<evidence type="ECO:0000259" key="10">
    <source>
        <dbReference type="SMART" id="SM00478"/>
    </source>
</evidence>
<dbReference type="FunFam" id="1.10.340.30:FF:000001">
    <property type="entry name" value="Endonuclease III"/>
    <property type="match status" value="1"/>
</dbReference>
<dbReference type="AlphaFoldDB" id="A0A854QB73"/>
<dbReference type="HAMAP" id="MF_03183">
    <property type="entry name" value="Endonuclease_III_Nth"/>
    <property type="match status" value="1"/>
</dbReference>
<organism evidence="11 12">
    <name type="scientific">Cryptococcus neoformans Tu259-1</name>
    <dbReference type="NCBI Taxonomy" id="1230072"/>
    <lineage>
        <taxon>Eukaryota</taxon>
        <taxon>Fungi</taxon>
        <taxon>Dikarya</taxon>
        <taxon>Basidiomycota</taxon>
        <taxon>Agaricomycotina</taxon>
        <taxon>Tremellomycetes</taxon>
        <taxon>Tremellales</taxon>
        <taxon>Cryptococcaceae</taxon>
        <taxon>Cryptococcus</taxon>
        <taxon>Cryptococcus neoformans species complex</taxon>
    </lineage>
</organism>
<feature type="compositionally biased region" description="Polar residues" evidence="9">
    <location>
        <begin position="30"/>
        <end position="49"/>
    </location>
</feature>
<keyword evidence="3 8" id="KW-0378">Hydrolase</keyword>
<dbReference type="PANTHER" id="PTHR43286">
    <property type="entry name" value="ENDONUCLEASE III-LIKE PROTEIN 1"/>
    <property type="match status" value="1"/>
</dbReference>
<protein>
    <recommendedName>
        <fullName evidence="8">Endonuclease III homolog</fullName>
        <ecNumber evidence="8">3.2.2.-</ecNumber>
        <ecNumber evidence="8">4.2.99.18</ecNumber>
    </recommendedName>
    <alternativeName>
        <fullName evidence="8">Bifunctional DNA N-glycosylase/DNA-(apurinic or apyrimidinic site) lyase</fullName>
        <shortName evidence="8">DNA glycosylase/AP lyase</shortName>
    </alternativeName>
</protein>
<dbReference type="GO" id="GO:0140078">
    <property type="term" value="F:class I DNA-(apurinic or apyrimidinic site) endonuclease activity"/>
    <property type="evidence" value="ECO:0007669"/>
    <property type="project" value="UniProtKB-EC"/>
</dbReference>
<dbReference type="CDD" id="cd00056">
    <property type="entry name" value="ENDO3c"/>
    <property type="match status" value="1"/>
</dbReference>
<keyword evidence="8" id="KW-0496">Mitochondrion</keyword>
<evidence type="ECO:0000313" key="11">
    <source>
        <dbReference type="EMBL" id="OXG17769.1"/>
    </source>
</evidence>
<dbReference type="GO" id="GO:0006289">
    <property type="term" value="P:nucleotide-excision repair"/>
    <property type="evidence" value="ECO:0007669"/>
    <property type="project" value="TreeGrafter"/>
</dbReference>
<proteinExistence type="inferred from homology"/>
<evidence type="ECO:0000256" key="9">
    <source>
        <dbReference type="SAM" id="MobiDB-lite"/>
    </source>
</evidence>
<dbReference type="InterPro" id="IPR030841">
    <property type="entry name" value="NTH1"/>
</dbReference>
<comment type="caution">
    <text evidence="8">Lacks conserved residue(s) required for the propagation of feature annotation.</text>
</comment>
<dbReference type="Pfam" id="PF00633">
    <property type="entry name" value="HHH"/>
    <property type="match status" value="1"/>
</dbReference>
<evidence type="ECO:0000256" key="6">
    <source>
        <dbReference type="ARBA" id="ARBA00023295"/>
    </source>
</evidence>
<dbReference type="GO" id="GO:0005634">
    <property type="term" value="C:nucleus"/>
    <property type="evidence" value="ECO:0007669"/>
    <property type="project" value="UniProtKB-SubCell"/>
</dbReference>
<dbReference type="SMART" id="SM00478">
    <property type="entry name" value="ENDO3c"/>
    <property type="match status" value="1"/>
</dbReference>
<comment type="similarity">
    <text evidence="1 8">Belongs to the Nth/MutY family.</text>
</comment>
<comment type="subcellular location">
    <subcellularLocation>
        <location evidence="8">Nucleus</location>
    </subcellularLocation>
    <subcellularLocation>
        <location evidence="8">Mitochondrion</location>
    </subcellularLocation>
</comment>
<dbReference type="InterPro" id="IPR011257">
    <property type="entry name" value="DNA_glycosylase"/>
</dbReference>
<keyword evidence="2 8" id="KW-0227">DNA damage</keyword>
<dbReference type="InterPro" id="IPR003265">
    <property type="entry name" value="HhH-GPD_domain"/>
</dbReference>
<keyword evidence="11" id="KW-0255">Endonuclease</keyword>
<dbReference type="Gene3D" id="1.10.1670.10">
    <property type="entry name" value="Helix-hairpin-Helix base-excision DNA repair enzymes (C-terminal)"/>
    <property type="match status" value="1"/>
</dbReference>
<dbReference type="GO" id="GO:0006285">
    <property type="term" value="P:base-excision repair, AP site formation"/>
    <property type="evidence" value="ECO:0007669"/>
    <property type="project" value="UniProtKB-UniRule"/>
</dbReference>
<comment type="caution">
    <text evidence="11">The sequence shown here is derived from an EMBL/GenBank/DDBJ whole genome shotgun (WGS) entry which is preliminary data.</text>
</comment>
<accession>A0A854QB73</accession>
<dbReference type="FunFam" id="1.10.1670.10:FF:000023">
    <property type="entry name" value="Endonuclease III homolog"/>
    <property type="match status" value="1"/>
</dbReference>
<feature type="domain" description="HhH-GPD" evidence="10">
    <location>
        <begin position="168"/>
        <end position="324"/>
    </location>
</feature>
<dbReference type="OrthoDB" id="2099276at2759"/>
<dbReference type="InterPro" id="IPR000445">
    <property type="entry name" value="HhH_motif"/>
</dbReference>
<evidence type="ECO:0000256" key="1">
    <source>
        <dbReference type="ARBA" id="ARBA00008343"/>
    </source>
</evidence>
<dbReference type="Pfam" id="PF00730">
    <property type="entry name" value="HhH-GPD"/>
    <property type="match status" value="1"/>
</dbReference>
<evidence type="ECO:0000256" key="8">
    <source>
        <dbReference type="HAMAP-Rule" id="MF_03183"/>
    </source>
</evidence>
<dbReference type="EC" id="4.2.99.18" evidence="8"/>
<keyword evidence="6 8" id="KW-0326">Glycosidase</keyword>
<feature type="compositionally biased region" description="Basic and acidic residues" evidence="9">
    <location>
        <begin position="81"/>
        <end position="92"/>
    </location>
</feature>
<name>A0A854QB73_CRYNE</name>
<keyword evidence="11" id="KW-0540">Nuclease</keyword>
<gene>
    <name evidence="8" type="primary">NTH1</name>
    <name evidence="11" type="ORF">C361_04764</name>
</gene>
<dbReference type="EMBL" id="AMKT01000059">
    <property type="protein sequence ID" value="OXG17769.1"/>
    <property type="molecule type" value="Genomic_DNA"/>
</dbReference>
<dbReference type="SUPFAM" id="SSF48150">
    <property type="entry name" value="DNA-glycosylase"/>
    <property type="match status" value="1"/>
</dbReference>
<evidence type="ECO:0000313" key="12">
    <source>
        <dbReference type="Proteomes" id="UP000199727"/>
    </source>
</evidence>
<keyword evidence="5 8" id="KW-0456">Lyase</keyword>
<keyword evidence="8" id="KW-0539">Nucleus</keyword>
<feature type="region of interest" description="Disordered" evidence="9">
    <location>
        <begin position="74"/>
        <end position="115"/>
    </location>
</feature>
<evidence type="ECO:0000256" key="5">
    <source>
        <dbReference type="ARBA" id="ARBA00023239"/>
    </source>
</evidence>